<dbReference type="Gene3D" id="1.20.1250.20">
    <property type="entry name" value="MFS general substrate transporter like domains"/>
    <property type="match status" value="1"/>
</dbReference>
<evidence type="ECO:0000256" key="2">
    <source>
        <dbReference type="ARBA" id="ARBA00022448"/>
    </source>
</evidence>
<feature type="transmembrane region" description="Helical" evidence="6">
    <location>
        <begin position="100"/>
        <end position="123"/>
    </location>
</feature>
<feature type="transmembrane region" description="Helical" evidence="6">
    <location>
        <begin position="135"/>
        <end position="154"/>
    </location>
</feature>
<dbReference type="eggNOG" id="COG2814">
    <property type="taxonomic scope" value="Bacteria"/>
</dbReference>
<reference evidence="9 10" key="1">
    <citation type="journal article" date="2006" name="J. Bacteriol.">
        <title>Complete genome sequence of the dehalorespiring bacterium Desulfitobacterium hafniense Y51 and comparison with Dehalococcoides ethenogenes 195.</title>
        <authorList>
            <person name="Nonaka H."/>
            <person name="Keresztes G."/>
            <person name="Shinoda Y."/>
            <person name="Ikenaga Y."/>
            <person name="Abe M."/>
            <person name="Naito K."/>
            <person name="Inatomi K."/>
            <person name="Furukawa K."/>
            <person name="Inui M."/>
            <person name="Yukawa H."/>
        </authorList>
    </citation>
    <scope>NUCLEOTIDE SEQUENCE [LARGE SCALE GENOMIC DNA]</scope>
    <source>
        <strain evidence="9 10">Y51</strain>
    </source>
</reference>
<evidence type="ECO:0000256" key="3">
    <source>
        <dbReference type="ARBA" id="ARBA00022692"/>
    </source>
</evidence>
<evidence type="ECO:0000256" key="1">
    <source>
        <dbReference type="ARBA" id="ARBA00004651"/>
    </source>
</evidence>
<keyword evidence="2" id="KW-0813">Transport</keyword>
<dbReference type="RefSeq" id="WP_011459417.1">
    <property type="nucleotide sequence ID" value="NC_007907.1"/>
</dbReference>
<dbReference type="PROSITE" id="PS50850">
    <property type="entry name" value="MFS"/>
    <property type="match status" value="1"/>
</dbReference>
<gene>
    <name evidence="9" type="ordered locus">DSY0898</name>
</gene>
<keyword evidence="5 6" id="KW-0472">Membrane</keyword>
<protein>
    <recommendedName>
        <fullName evidence="8">Major facilitator superfamily (MFS) profile domain-containing protein</fullName>
    </recommendedName>
</protein>
<feature type="transmembrane region" description="Helical" evidence="6">
    <location>
        <begin position="76"/>
        <end position="94"/>
    </location>
</feature>
<dbReference type="PANTHER" id="PTHR23501">
    <property type="entry name" value="MAJOR FACILITATOR SUPERFAMILY"/>
    <property type="match status" value="1"/>
</dbReference>
<sequence>MLKNNKILSQLALLSILFLPAGKAAATPALQNISEAFPNAARSAVMLISTLPSLVAIPFALLTGAVVGKKFNYKSMALMGTALIMVGGVTPAFINHEINIILLARAVFGAGIGIMMPLGKLLILKLFDGQARANMLGASAMVGNGGAVFFLMAGSVLCTFNWKYTFYAYLVAALPLIVVFFFLREPEKEETVKN</sequence>
<dbReference type="InterPro" id="IPR036259">
    <property type="entry name" value="MFS_trans_sf"/>
</dbReference>
<comment type="subcellular location">
    <subcellularLocation>
        <location evidence="1">Cell membrane</location>
        <topology evidence="1">Multi-pass membrane protein</topology>
    </subcellularLocation>
</comment>
<evidence type="ECO:0000259" key="8">
    <source>
        <dbReference type="PROSITE" id="PS50850"/>
    </source>
</evidence>
<feature type="transmembrane region" description="Helical" evidence="6">
    <location>
        <begin position="166"/>
        <end position="183"/>
    </location>
</feature>
<dbReference type="KEGG" id="dsy:DSY0898"/>
<keyword evidence="7" id="KW-0732">Signal</keyword>
<feature type="domain" description="Major facilitator superfamily (MFS) profile" evidence="8">
    <location>
        <begin position="1"/>
        <end position="194"/>
    </location>
</feature>
<dbReference type="SUPFAM" id="SSF103473">
    <property type="entry name" value="MFS general substrate transporter"/>
    <property type="match status" value="1"/>
</dbReference>
<keyword evidence="4 6" id="KW-1133">Transmembrane helix</keyword>
<feature type="signal peptide" evidence="7">
    <location>
        <begin position="1"/>
        <end position="26"/>
    </location>
</feature>
<evidence type="ECO:0000256" key="7">
    <source>
        <dbReference type="SAM" id="SignalP"/>
    </source>
</evidence>
<dbReference type="GO" id="GO:0022857">
    <property type="term" value="F:transmembrane transporter activity"/>
    <property type="evidence" value="ECO:0007669"/>
    <property type="project" value="InterPro"/>
</dbReference>
<dbReference type="InterPro" id="IPR011701">
    <property type="entry name" value="MFS"/>
</dbReference>
<feature type="chain" id="PRO_5004202446" description="Major facilitator superfamily (MFS) profile domain-containing protein" evidence="7">
    <location>
        <begin position="27"/>
        <end position="194"/>
    </location>
</feature>
<evidence type="ECO:0000313" key="10">
    <source>
        <dbReference type="Proteomes" id="UP000001946"/>
    </source>
</evidence>
<evidence type="ECO:0000313" key="9">
    <source>
        <dbReference type="EMBL" id="BAE82687.1"/>
    </source>
</evidence>
<dbReference type="Proteomes" id="UP000001946">
    <property type="component" value="Chromosome"/>
</dbReference>
<name>Q24Z55_DESHY</name>
<proteinExistence type="predicted"/>
<evidence type="ECO:0000256" key="4">
    <source>
        <dbReference type="ARBA" id="ARBA00022989"/>
    </source>
</evidence>
<dbReference type="PANTHER" id="PTHR23501:SF191">
    <property type="entry name" value="VACUOLAR BASIC AMINO ACID TRANSPORTER 4"/>
    <property type="match status" value="1"/>
</dbReference>
<dbReference type="HOGENOM" id="CLU_1400536_0_0_9"/>
<dbReference type="Pfam" id="PF07690">
    <property type="entry name" value="MFS_1"/>
    <property type="match status" value="1"/>
</dbReference>
<dbReference type="EMBL" id="AP008230">
    <property type="protein sequence ID" value="BAE82687.1"/>
    <property type="molecule type" value="Genomic_DNA"/>
</dbReference>
<accession>Q24Z55</accession>
<organism evidence="9 10">
    <name type="scientific">Desulfitobacterium hafniense (strain Y51)</name>
    <dbReference type="NCBI Taxonomy" id="138119"/>
    <lineage>
        <taxon>Bacteria</taxon>
        <taxon>Bacillati</taxon>
        <taxon>Bacillota</taxon>
        <taxon>Clostridia</taxon>
        <taxon>Eubacteriales</taxon>
        <taxon>Desulfitobacteriaceae</taxon>
        <taxon>Desulfitobacterium</taxon>
    </lineage>
</organism>
<keyword evidence="3 6" id="KW-0812">Transmembrane</keyword>
<dbReference type="AlphaFoldDB" id="Q24Z55"/>
<evidence type="ECO:0000256" key="6">
    <source>
        <dbReference type="SAM" id="Phobius"/>
    </source>
</evidence>
<evidence type="ECO:0000256" key="5">
    <source>
        <dbReference type="ARBA" id="ARBA00023136"/>
    </source>
</evidence>
<dbReference type="InterPro" id="IPR020846">
    <property type="entry name" value="MFS_dom"/>
</dbReference>
<dbReference type="GO" id="GO:0005886">
    <property type="term" value="C:plasma membrane"/>
    <property type="evidence" value="ECO:0007669"/>
    <property type="project" value="UniProtKB-SubCell"/>
</dbReference>
<keyword evidence="10" id="KW-1185">Reference proteome</keyword>
<dbReference type="STRING" id="138119.DSY0898"/>
<feature type="transmembrane region" description="Helical" evidence="6">
    <location>
        <begin position="40"/>
        <end position="64"/>
    </location>
</feature>